<name>A0A495X6V1_9PSEU</name>
<protein>
    <submittedName>
        <fullName evidence="1">Uncharacterized protein</fullName>
    </submittedName>
</protein>
<gene>
    <name evidence="1" type="ORF">DFJ66_2473</name>
</gene>
<dbReference type="Proteomes" id="UP000272729">
    <property type="component" value="Unassembled WGS sequence"/>
</dbReference>
<evidence type="ECO:0000313" key="1">
    <source>
        <dbReference type="EMBL" id="RKT69269.1"/>
    </source>
</evidence>
<keyword evidence="2" id="KW-1185">Reference proteome</keyword>
<sequence>MKLDGVLAIRESWAGPDEPVLLCAGVDPSSVRYDVAGLDWWGRPERGGLGKVAGGLGNAVFAVANAATGGSGPEDGGPDAPAVVLWGPQPDTIATRGCRVTSARSWLVLTPRRLGCVAVAERPAEPEPEKSLFDRVSGIAKSARDMFTGPLYPAGHPVETEEIIAVSEVPRDHVSGVALADRRLPRGSAQRQVHVLRLSFVDGSGVDVVAARGVDHAQRLMSLVQG</sequence>
<reference evidence="1 2" key="1">
    <citation type="submission" date="2018-10" db="EMBL/GenBank/DDBJ databases">
        <title>Sequencing the genomes of 1000 actinobacteria strains.</title>
        <authorList>
            <person name="Klenk H.-P."/>
        </authorList>
    </citation>
    <scope>NUCLEOTIDE SEQUENCE [LARGE SCALE GENOMIC DNA]</scope>
    <source>
        <strain evidence="1 2">DSM 43911</strain>
    </source>
</reference>
<dbReference type="EMBL" id="RBXR01000001">
    <property type="protein sequence ID" value="RKT69269.1"/>
    <property type="molecule type" value="Genomic_DNA"/>
</dbReference>
<dbReference type="OrthoDB" id="3668204at2"/>
<dbReference type="AlphaFoldDB" id="A0A495X6V1"/>
<organism evidence="1 2">
    <name type="scientific">Saccharothrix variisporea</name>
    <dbReference type="NCBI Taxonomy" id="543527"/>
    <lineage>
        <taxon>Bacteria</taxon>
        <taxon>Bacillati</taxon>
        <taxon>Actinomycetota</taxon>
        <taxon>Actinomycetes</taxon>
        <taxon>Pseudonocardiales</taxon>
        <taxon>Pseudonocardiaceae</taxon>
        <taxon>Saccharothrix</taxon>
    </lineage>
</organism>
<proteinExistence type="predicted"/>
<comment type="caution">
    <text evidence="1">The sequence shown here is derived from an EMBL/GenBank/DDBJ whole genome shotgun (WGS) entry which is preliminary data.</text>
</comment>
<accession>A0A495X6V1</accession>
<dbReference type="RefSeq" id="WP_121220889.1">
    <property type="nucleotide sequence ID" value="NZ_JBIUBA010000002.1"/>
</dbReference>
<evidence type="ECO:0000313" key="2">
    <source>
        <dbReference type="Proteomes" id="UP000272729"/>
    </source>
</evidence>